<protein>
    <submittedName>
        <fullName evidence="1">Uncharacterized protein</fullName>
    </submittedName>
</protein>
<dbReference type="EMBL" id="JXXE01000002">
    <property type="protein sequence ID" value="KIZ48226.1"/>
    <property type="molecule type" value="Genomic_DNA"/>
</dbReference>
<accession>A0A0D7F628</accession>
<dbReference type="OrthoDB" id="8019837at2"/>
<organism evidence="1 2">
    <name type="scientific">Rhodopseudomonas palustris</name>
    <dbReference type="NCBI Taxonomy" id="1076"/>
    <lineage>
        <taxon>Bacteria</taxon>
        <taxon>Pseudomonadati</taxon>
        <taxon>Pseudomonadota</taxon>
        <taxon>Alphaproteobacteria</taxon>
        <taxon>Hyphomicrobiales</taxon>
        <taxon>Nitrobacteraceae</taxon>
        <taxon>Rhodopseudomonas</taxon>
    </lineage>
</organism>
<evidence type="ECO:0000313" key="1">
    <source>
        <dbReference type="EMBL" id="KIZ48226.1"/>
    </source>
</evidence>
<proteinExistence type="predicted"/>
<sequence length="141" mass="15946">MASHSADSEAFELMERMRAVITQSNMDGHCRDMLCSAFDRFLNLEARRLSKRFLHRARDQKQRIVATLALMAELDGLGEDEADRSVFAEMAQLFDEISLTAVAGSAALREMDRVKSEFAAEEPEKLETLMAQWSPQCAKDE</sequence>
<dbReference type="Proteomes" id="UP000032515">
    <property type="component" value="Unassembled WGS sequence"/>
</dbReference>
<reference evidence="1 2" key="1">
    <citation type="submission" date="2014-11" db="EMBL/GenBank/DDBJ databases">
        <title>Genomics and ecophysiology of heterotrophic nitrogen fixing bacteria isolated from estuarine surface water.</title>
        <authorList>
            <person name="Bentzon-Tilia M."/>
            <person name="Severin I."/>
            <person name="Hansen L.H."/>
            <person name="Riemann L."/>
        </authorList>
    </citation>
    <scope>NUCLEOTIDE SEQUENCE [LARGE SCALE GENOMIC DNA]</scope>
    <source>
        <strain evidence="1 2">BAL398</strain>
    </source>
</reference>
<gene>
    <name evidence="1" type="ORF">OO17_00090</name>
</gene>
<evidence type="ECO:0000313" key="2">
    <source>
        <dbReference type="Proteomes" id="UP000032515"/>
    </source>
</evidence>
<dbReference type="RefSeq" id="WP_044403815.1">
    <property type="nucleotide sequence ID" value="NZ_JXXE01000002.1"/>
</dbReference>
<name>A0A0D7F628_RHOPL</name>
<comment type="caution">
    <text evidence="1">The sequence shown here is derived from an EMBL/GenBank/DDBJ whole genome shotgun (WGS) entry which is preliminary data.</text>
</comment>
<dbReference type="PATRIC" id="fig|1076.23.peg.2727"/>
<dbReference type="AlphaFoldDB" id="A0A0D7F628"/>